<dbReference type="GO" id="GO:0004767">
    <property type="term" value="F:sphingomyelin phosphodiesterase activity"/>
    <property type="evidence" value="ECO:0007669"/>
    <property type="project" value="UniProtKB-EC"/>
</dbReference>
<dbReference type="Proteomes" id="UP000318571">
    <property type="component" value="Chromosome 4"/>
</dbReference>
<dbReference type="InterPro" id="IPR005135">
    <property type="entry name" value="Endo/exonuclease/phosphatase"/>
</dbReference>
<protein>
    <recommendedName>
        <fullName evidence="2">sphingomyelin phosphodiesterase</fullName>
        <ecNumber evidence="2">3.1.4.12</ecNumber>
    </recommendedName>
</protein>
<keyword evidence="6" id="KW-1185">Reference proteome</keyword>
<dbReference type="GO" id="GO:0005737">
    <property type="term" value="C:cytoplasm"/>
    <property type="evidence" value="ECO:0007669"/>
    <property type="project" value="TreeGrafter"/>
</dbReference>
<dbReference type="EC" id="3.1.4.12" evidence="2"/>
<dbReference type="SUPFAM" id="SSF56219">
    <property type="entry name" value="DNase I-like"/>
    <property type="match status" value="1"/>
</dbReference>
<feature type="transmembrane region" description="Helical" evidence="3">
    <location>
        <begin position="55"/>
        <end position="79"/>
    </location>
</feature>
<dbReference type="Pfam" id="PF03372">
    <property type="entry name" value="Exo_endo_phos"/>
    <property type="match status" value="1"/>
</dbReference>
<evidence type="ECO:0000313" key="5">
    <source>
        <dbReference type="EMBL" id="TRY67707.1"/>
    </source>
</evidence>
<name>A0A553NQK7_TIGCA</name>
<evidence type="ECO:0000259" key="4">
    <source>
        <dbReference type="Pfam" id="PF03372"/>
    </source>
</evidence>
<gene>
    <name evidence="5" type="ORF">TCAL_02291</name>
</gene>
<comment type="similarity">
    <text evidence="1">Belongs to the neutral sphingomyelinase family.</text>
</comment>
<evidence type="ECO:0000256" key="2">
    <source>
        <dbReference type="ARBA" id="ARBA00012369"/>
    </source>
</evidence>
<dbReference type="OrthoDB" id="40902at2759"/>
<accession>A0A553NQK7</accession>
<proteinExistence type="inferred from homology"/>
<dbReference type="InterPro" id="IPR038772">
    <property type="entry name" value="Sph/SMPD2-like"/>
</dbReference>
<organism evidence="5 6">
    <name type="scientific">Tigriopus californicus</name>
    <name type="common">Marine copepod</name>
    <dbReference type="NCBI Taxonomy" id="6832"/>
    <lineage>
        <taxon>Eukaryota</taxon>
        <taxon>Metazoa</taxon>
        <taxon>Ecdysozoa</taxon>
        <taxon>Arthropoda</taxon>
        <taxon>Crustacea</taxon>
        <taxon>Multicrustacea</taxon>
        <taxon>Hexanauplia</taxon>
        <taxon>Copepoda</taxon>
        <taxon>Harpacticoida</taxon>
        <taxon>Harpacticidae</taxon>
        <taxon>Tigriopus</taxon>
    </lineage>
</organism>
<dbReference type="PANTHER" id="PTHR16320:SF1">
    <property type="entry name" value="SPHINGOMYELINASE DDB_G0288017"/>
    <property type="match status" value="1"/>
</dbReference>
<dbReference type="AlphaFoldDB" id="A0A553NQK7"/>
<reference evidence="5 6" key="1">
    <citation type="journal article" date="2018" name="Nat. Ecol. Evol.">
        <title>Genomic signatures of mitonuclear coevolution across populations of Tigriopus californicus.</title>
        <authorList>
            <person name="Barreto F.S."/>
            <person name="Watson E.T."/>
            <person name="Lima T.G."/>
            <person name="Willett C.S."/>
            <person name="Edmands S."/>
            <person name="Li W."/>
            <person name="Burton R.S."/>
        </authorList>
    </citation>
    <scope>NUCLEOTIDE SEQUENCE [LARGE SCALE GENOMIC DNA]</scope>
    <source>
        <strain evidence="5 6">San Diego</strain>
    </source>
</reference>
<evidence type="ECO:0000256" key="3">
    <source>
        <dbReference type="SAM" id="Phobius"/>
    </source>
</evidence>
<feature type="transmembrane region" description="Helical" evidence="3">
    <location>
        <begin position="12"/>
        <end position="34"/>
    </location>
</feature>
<feature type="domain" description="Endonuclease/exonuclease/phosphatase" evidence="4">
    <location>
        <begin position="168"/>
        <end position="443"/>
    </location>
</feature>
<evidence type="ECO:0000313" key="6">
    <source>
        <dbReference type="Proteomes" id="UP000318571"/>
    </source>
</evidence>
<keyword evidence="3" id="KW-1133">Transmembrane helix</keyword>
<evidence type="ECO:0000256" key="1">
    <source>
        <dbReference type="ARBA" id="ARBA00006335"/>
    </source>
</evidence>
<dbReference type="STRING" id="6832.A0A553NQK7"/>
<dbReference type="EMBL" id="VCGU01000011">
    <property type="protein sequence ID" value="TRY67707.1"/>
    <property type="molecule type" value="Genomic_DNA"/>
</dbReference>
<sequence>MNIIGRYDNWLLNIIDLICYGLTYPFLYFFSGFFSTVYDVPHLRQQSLIHRLTRFLWGLFFCSWLLVTLPLYITGQVYWTLLYSCFAARDFIRVDFKAKEAADQGPQDDESFGFLSANLLLGFDALGTFQNMKHVGERHSEFRRRFAQLGSQKPWQNLAALSSSGSKADSIASEFMRVDFIMFQEVWDRFYAGSMVQVLKDQGFQCFIMDISRQSWSGNYCTGSSGLMLASRYPILEAKFIPYRNKRSWQKFISYGALLAKVDLGRKTLNGRREVGYLGDLHTMAYQEKENQIEQALTLTQDEFRKFREKHTTENEEVVFATLGGDFNFDNMSPGDAPTQKHPLFREYLDVGAQAPGVDRDWTIGTEWRQLRIHDEEVSTPEDFRSILVDDVLRRYYILDADVEVQTTELMVCDPRPDSEGQIKAEVFGGKRRIDRILYDPKCPTQPTGFGFYTTLTGITDHVPVSLTLSRT</sequence>
<keyword evidence="3" id="KW-0812">Transmembrane</keyword>
<dbReference type="InterPro" id="IPR036691">
    <property type="entry name" value="Endo/exonu/phosph_ase_sf"/>
</dbReference>
<keyword evidence="3" id="KW-0472">Membrane</keyword>
<dbReference type="PANTHER" id="PTHR16320">
    <property type="entry name" value="SPHINGOMYELINASE FAMILY MEMBER"/>
    <property type="match status" value="1"/>
</dbReference>
<dbReference type="Gene3D" id="3.60.10.10">
    <property type="entry name" value="Endonuclease/exonuclease/phosphatase"/>
    <property type="match status" value="1"/>
</dbReference>
<comment type="caution">
    <text evidence="5">The sequence shown here is derived from an EMBL/GenBank/DDBJ whole genome shotgun (WGS) entry which is preliminary data.</text>
</comment>